<evidence type="ECO:0000256" key="4">
    <source>
        <dbReference type="HAMAP-Rule" id="MF_00171"/>
    </source>
</evidence>
<keyword evidence="8" id="KW-1185">Reference proteome</keyword>
<feature type="domain" description="Pseudouridine synthase I TruA alpha/beta" evidence="6">
    <location>
        <begin position="140"/>
        <end position="242"/>
    </location>
</feature>
<gene>
    <name evidence="4" type="primary">truA</name>
    <name evidence="7" type="ORF">LG35_06510</name>
</gene>
<dbReference type="InterPro" id="IPR001406">
    <property type="entry name" value="PsdUridine_synth_TruA"/>
</dbReference>
<dbReference type="InterPro" id="IPR020094">
    <property type="entry name" value="TruA/RsuA/RluB/E/F_N"/>
</dbReference>
<dbReference type="PANTHER" id="PTHR11142:SF0">
    <property type="entry name" value="TRNA PSEUDOURIDINE SYNTHASE-LIKE 1"/>
    <property type="match status" value="1"/>
</dbReference>
<dbReference type="PIRSF" id="PIRSF001430">
    <property type="entry name" value="tRNA_psdUrid_synth"/>
    <property type="match status" value="1"/>
</dbReference>
<dbReference type="SUPFAM" id="SSF55120">
    <property type="entry name" value="Pseudouridine synthase"/>
    <property type="match status" value="1"/>
</dbReference>
<accession>A0ABR4YKJ5</accession>
<comment type="similarity">
    <text evidence="1 4 5">Belongs to the tRNA pseudouridine synthase TruA family.</text>
</comment>
<dbReference type="PANTHER" id="PTHR11142">
    <property type="entry name" value="PSEUDOURIDYLATE SYNTHASE"/>
    <property type="match status" value="1"/>
</dbReference>
<dbReference type="EC" id="5.4.99.12" evidence="4"/>
<evidence type="ECO:0000256" key="5">
    <source>
        <dbReference type="RuleBase" id="RU003792"/>
    </source>
</evidence>
<dbReference type="HAMAP" id="MF_00171">
    <property type="entry name" value="TruA"/>
    <property type="match status" value="1"/>
</dbReference>
<dbReference type="InterPro" id="IPR020103">
    <property type="entry name" value="PsdUridine_synth_cat_dom_sf"/>
</dbReference>
<reference evidence="7 8" key="1">
    <citation type="submission" date="2014-09" db="EMBL/GenBank/DDBJ databases">
        <title>Alistipes sp. 627, sp. nov., a novel member of the family Rikenellaceae isolated from human faeces.</title>
        <authorList>
            <person name="Shkoporov A.N."/>
            <person name="Chaplin A.V."/>
            <person name="Motuzova O.V."/>
            <person name="Kafarskaia L.I."/>
            <person name="Khokhlova E.V."/>
            <person name="Efimov B.A."/>
        </authorList>
    </citation>
    <scope>NUCLEOTIDE SEQUENCE [LARGE SCALE GENOMIC DNA]</scope>
    <source>
        <strain evidence="7 8">627</strain>
    </source>
</reference>
<sequence>MRYFMNLSYKGTNYHGWQIQRNAPSVQAELERALSTVLRLPTPVTGAGRTDTGVHARDYTAHFDAAPVAEAEALRYQLNAMLPDDIAVHRIRRVRDDAHARFDAAEREYTYYMRSEKDPFSRETSWQYRGALDTAAMNEAAAHLLAFDDFTTFAKLNSANKTNICKVTYARWRQEGTELIFTIRANRFLRNMVRAITGTLVGVGRGKMTPDEFRSIIAARDLSRAGSSAPAQGLFLTAVRYPEEIFLDSDTPSHLP</sequence>
<comment type="subunit">
    <text evidence="4">Homodimer.</text>
</comment>
<feature type="binding site" evidence="4">
    <location>
        <position position="109"/>
    </location>
    <ligand>
        <name>substrate</name>
    </ligand>
</feature>
<proteinExistence type="inferred from homology"/>
<feature type="domain" description="Pseudouridine synthase I TruA alpha/beta" evidence="6">
    <location>
        <begin position="8"/>
        <end position="103"/>
    </location>
</feature>
<dbReference type="Pfam" id="PF01416">
    <property type="entry name" value="PseudoU_synth_1"/>
    <property type="match status" value="2"/>
</dbReference>
<dbReference type="NCBIfam" id="TIGR00071">
    <property type="entry name" value="hisT_truA"/>
    <property type="match status" value="1"/>
</dbReference>
<protein>
    <recommendedName>
        <fullName evidence="4">tRNA pseudouridine synthase A</fullName>
        <ecNumber evidence="4">5.4.99.12</ecNumber>
    </recommendedName>
    <alternativeName>
        <fullName evidence="4">tRNA pseudouridine(38-40) synthase</fullName>
    </alternativeName>
    <alternativeName>
        <fullName evidence="4">tRNA pseudouridylate synthase I</fullName>
    </alternativeName>
    <alternativeName>
        <fullName evidence="4">tRNA-uridine isomerase I</fullName>
    </alternativeName>
</protein>
<keyword evidence="2 4" id="KW-0819">tRNA processing</keyword>
<organism evidence="7 8">
    <name type="scientific">Alistipes inops</name>
    <dbReference type="NCBI Taxonomy" id="1501391"/>
    <lineage>
        <taxon>Bacteria</taxon>
        <taxon>Pseudomonadati</taxon>
        <taxon>Bacteroidota</taxon>
        <taxon>Bacteroidia</taxon>
        <taxon>Bacteroidales</taxon>
        <taxon>Rikenellaceae</taxon>
        <taxon>Alistipes</taxon>
    </lineage>
</organism>
<evidence type="ECO:0000313" key="7">
    <source>
        <dbReference type="EMBL" id="KHE42196.1"/>
    </source>
</evidence>
<dbReference type="Proteomes" id="UP000030889">
    <property type="component" value="Unassembled WGS sequence"/>
</dbReference>
<dbReference type="InterPro" id="IPR020095">
    <property type="entry name" value="PsdUridine_synth_TruA_C"/>
</dbReference>
<evidence type="ECO:0000259" key="6">
    <source>
        <dbReference type="Pfam" id="PF01416"/>
    </source>
</evidence>
<dbReference type="RefSeq" id="WP_035473300.1">
    <property type="nucleotide sequence ID" value="NZ_JRGF01000006.1"/>
</dbReference>
<comment type="caution">
    <text evidence="4">Lacks conserved residue(s) required for the propagation of feature annotation.</text>
</comment>
<feature type="active site" description="Nucleophile" evidence="4">
    <location>
        <position position="51"/>
    </location>
</feature>
<keyword evidence="3 4" id="KW-0413">Isomerase</keyword>
<name>A0ABR4YKJ5_9BACT</name>
<comment type="catalytic activity">
    <reaction evidence="4 5">
        <text>uridine(38/39/40) in tRNA = pseudouridine(38/39/40) in tRNA</text>
        <dbReference type="Rhea" id="RHEA:22376"/>
        <dbReference type="Rhea" id="RHEA-COMP:10085"/>
        <dbReference type="Rhea" id="RHEA-COMP:10087"/>
        <dbReference type="ChEBI" id="CHEBI:65314"/>
        <dbReference type="ChEBI" id="CHEBI:65315"/>
        <dbReference type="EC" id="5.4.99.12"/>
    </reaction>
</comment>
<comment type="caution">
    <text evidence="7">The sequence shown here is derived from an EMBL/GenBank/DDBJ whole genome shotgun (WGS) entry which is preliminary data.</text>
</comment>
<dbReference type="CDD" id="cd02570">
    <property type="entry name" value="PseudoU_synth_EcTruA"/>
    <property type="match status" value="1"/>
</dbReference>
<dbReference type="EMBL" id="JRGF01000006">
    <property type="protein sequence ID" value="KHE42196.1"/>
    <property type="molecule type" value="Genomic_DNA"/>
</dbReference>
<evidence type="ECO:0000313" key="8">
    <source>
        <dbReference type="Proteomes" id="UP000030889"/>
    </source>
</evidence>
<comment type="function">
    <text evidence="4">Formation of pseudouridine at positions 38, 39 and 40 in the anticodon stem and loop of transfer RNAs.</text>
</comment>
<evidence type="ECO:0000256" key="3">
    <source>
        <dbReference type="ARBA" id="ARBA00023235"/>
    </source>
</evidence>
<dbReference type="Gene3D" id="3.30.70.580">
    <property type="entry name" value="Pseudouridine synthase I, catalytic domain, N-terminal subdomain"/>
    <property type="match status" value="1"/>
</dbReference>
<dbReference type="InterPro" id="IPR020097">
    <property type="entry name" value="PsdUridine_synth_TruA_a/b_dom"/>
</dbReference>
<dbReference type="Gene3D" id="3.30.70.660">
    <property type="entry name" value="Pseudouridine synthase I, catalytic domain, C-terminal subdomain"/>
    <property type="match status" value="1"/>
</dbReference>
<evidence type="ECO:0000256" key="2">
    <source>
        <dbReference type="ARBA" id="ARBA00022694"/>
    </source>
</evidence>
<evidence type="ECO:0000256" key="1">
    <source>
        <dbReference type="ARBA" id="ARBA00009375"/>
    </source>
</evidence>